<proteinExistence type="inferred from homology"/>
<keyword evidence="10 13" id="KW-0408">Iron</keyword>
<dbReference type="NCBIfam" id="NF009727">
    <property type="entry name" value="PRK13254.1-1"/>
    <property type="match status" value="1"/>
</dbReference>
<evidence type="ECO:0000313" key="16">
    <source>
        <dbReference type="Proteomes" id="UP000321248"/>
    </source>
</evidence>
<keyword evidence="6 13" id="KW-0479">Metal-binding</keyword>
<keyword evidence="4 13" id="KW-0349">Heme</keyword>
<evidence type="ECO:0000256" key="7">
    <source>
        <dbReference type="ARBA" id="ARBA00022748"/>
    </source>
</evidence>
<evidence type="ECO:0000256" key="10">
    <source>
        <dbReference type="ARBA" id="ARBA00023004"/>
    </source>
</evidence>
<keyword evidence="5 13" id="KW-0812">Transmembrane</keyword>
<evidence type="ECO:0000256" key="6">
    <source>
        <dbReference type="ARBA" id="ARBA00022723"/>
    </source>
</evidence>
<evidence type="ECO:0000256" key="11">
    <source>
        <dbReference type="ARBA" id="ARBA00023136"/>
    </source>
</evidence>
<dbReference type="Proteomes" id="UP000321248">
    <property type="component" value="Unassembled WGS sequence"/>
</dbReference>
<evidence type="ECO:0000256" key="4">
    <source>
        <dbReference type="ARBA" id="ARBA00022617"/>
    </source>
</evidence>
<keyword evidence="3" id="KW-0997">Cell inner membrane</keyword>
<keyword evidence="16" id="KW-1185">Reference proteome</keyword>
<dbReference type="InterPro" id="IPR004329">
    <property type="entry name" value="CcmE"/>
</dbReference>
<dbReference type="GO" id="GO:0005886">
    <property type="term" value="C:plasma membrane"/>
    <property type="evidence" value="ECO:0007669"/>
    <property type="project" value="UniProtKB-SubCell"/>
</dbReference>
<keyword evidence="2 13" id="KW-1003">Cell membrane</keyword>
<feature type="topological domain" description="Cytoplasmic" evidence="13">
    <location>
        <begin position="1"/>
        <end position="8"/>
    </location>
</feature>
<evidence type="ECO:0000256" key="8">
    <source>
        <dbReference type="ARBA" id="ARBA00022968"/>
    </source>
</evidence>
<comment type="subcellular location">
    <subcellularLocation>
        <location evidence="1">Cell inner membrane</location>
    </subcellularLocation>
    <subcellularLocation>
        <location evidence="13">Cell membrane</location>
        <topology evidence="13">Single-pass type II membrane protein</topology>
    </subcellularLocation>
</comment>
<dbReference type="GO" id="GO:0017003">
    <property type="term" value="P:protein-heme linkage"/>
    <property type="evidence" value="ECO:0007669"/>
    <property type="project" value="UniProtKB-UniRule"/>
</dbReference>
<comment type="similarity">
    <text evidence="13">Belongs to the CcmE/CycJ family.</text>
</comment>
<gene>
    <name evidence="13 15" type="primary">ccmE</name>
    <name evidence="13" type="synonym">cycJ</name>
    <name evidence="15" type="ORF">FU658_01220</name>
</gene>
<evidence type="ECO:0000256" key="13">
    <source>
        <dbReference type="HAMAP-Rule" id="MF_01959"/>
    </source>
</evidence>
<dbReference type="GO" id="GO:0020037">
    <property type="term" value="F:heme binding"/>
    <property type="evidence" value="ECO:0007669"/>
    <property type="project" value="InterPro"/>
</dbReference>
<dbReference type="Pfam" id="PF03100">
    <property type="entry name" value="CcmE"/>
    <property type="match status" value="1"/>
</dbReference>
<dbReference type="HAMAP" id="MF_01959">
    <property type="entry name" value="CcmE"/>
    <property type="match status" value="1"/>
</dbReference>
<keyword evidence="8 13" id="KW-0735">Signal-anchor</keyword>
<dbReference type="SUPFAM" id="SSF82093">
    <property type="entry name" value="Heme chaperone CcmE"/>
    <property type="match status" value="1"/>
</dbReference>
<evidence type="ECO:0000256" key="5">
    <source>
        <dbReference type="ARBA" id="ARBA00022692"/>
    </source>
</evidence>
<sequence>MNPVRRRRLATVGLVLIAAVVAAALVAWALTQNLTYLHTPSEVLRGDAPVESRFRLGGVVCEGSIVREPGTLKVDFRVTDRAEFLPVKFEGILPDLFSDGESIIASGRMDNGTFIADDVLAKHDETYMPAEVAEKMAQAIARPDDDGCGGN</sequence>
<dbReference type="OrthoDB" id="9793584at2"/>
<comment type="function">
    <text evidence="12 13">Heme chaperone required for the biogenesis of c-type cytochromes. Transiently binds heme delivered by CcmC and transfers the heme to apo-cytochromes in a process facilitated by CcmF and CcmH.</text>
</comment>
<evidence type="ECO:0000256" key="1">
    <source>
        <dbReference type="ARBA" id="ARBA00004533"/>
    </source>
</evidence>
<keyword evidence="7 13" id="KW-0201">Cytochrome c-type biogenesis</keyword>
<evidence type="ECO:0000256" key="12">
    <source>
        <dbReference type="ARBA" id="ARBA00056663"/>
    </source>
</evidence>
<name>A0A5C8L0S8_9GAMM</name>
<dbReference type="AlphaFoldDB" id="A0A5C8L0S8"/>
<dbReference type="EMBL" id="VRTS01000001">
    <property type="protein sequence ID" value="TXK65763.1"/>
    <property type="molecule type" value="Genomic_DNA"/>
</dbReference>
<keyword evidence="11 13" id="KW-0472">Membrane</keyword>
<dbReference type="FunFam" id="2.40.50.140:FF:000104">
    <property type="entry name" value="Cytochrome c-type biogenesis protein CcmE"/>
    <property type="match status" value="1"/>
</dbReference>
<dbReference type="GO" id="GO:0017004">
    <property type="term" value="P:cytochrome complex assembly"/>
    <property type="evidence" value="ECO:0007669"/>
    <property type="project" value="UniProtKB-KW"/>
</dbReference>
<reference evidence="15 16" key="1">
    <citation type="submission" date="2019-08" db="EMBL/GenBank/DDBJ databases">
        <authorList>
            <person name="Karlyshev A.V."/>
        </authorList>
    </citation>
    <scope>NUCLEOTIDE SEQUENCE [LARGE SCALE GENOMIC DNA]</scope>
    <source>
        <strain evidence="15 16">Alg18-2.2</strain>
    </source>
</reference>
<keyword evidence="9 13" id="KW-1133">Transmembrane helix</keyword>
<feature type="topological domain" description="Extracellular" evidence="13">
    <location>
        <begin position="30"/>
        <end position="151"/>
    </location>
</feature>
<evidence type="ECO:0000256" key="9">
    <source>
        <dbReference type="ARBA" id="ARBA00022989"/>
    </source>
</evidence>
<dbReference type="PANTHER" id="PTHR34128:SF2">
    <property type="entry name" value="CYTOCHROME C-TYPE BIOGENESIS PROTEIN CCME HOMOLOG, MITOCHONDRIAL"/>
    <property type="match status" value="1"/>
</dbReference>
<evidence type="ECO:0000256" key="14">
    <source>
        <dbReference type="PIRSR" id="PIRSR604329-50"/>
    </source>
</evidence>
<evidence type="ECO:0000313" key="15">
    <source>
        <dbReference type="EMBL" id="TXK65763.1"/>
    </source>
</evidence>
<dbReference type="GO" id="GO:0046872">
    <property type="term" value="F:metal ion binding"/>
    <property type="evidence" value="ECO:0007669"/>
    <property type="project" value="UniProtKB-KW"/>
</dbReference>
<dbReference type="RefSeq" id="WP_147890436.1">
    <property type="nucleotide sequence ID" value="NZ_VRTS01000001.1"/>
</dbReference>
<accession>A0A5C8L0S8</accession>
<dbReference type="Gene3D" id="2.40.50.140">
    <property type="entry name" value="Nucleic acid-binding proteins"/>
    <property type="match status" value="1"/>
</dbReference>
<evidence type="ECO:0000256" key="3">
    <source>
        <dbReference type="ARBA" id="ARBA00022519"/>
    </source>
</evidence>
<protein>
    <recommendedName>
        <fullName evidence="13">Cytochrome c-type biogenesis protein CcmE</fullName>
    </recommendedName>
    <alternativeName>
        <fullName evidence="13">Cytochrome c maturation protein E</fullName>
    </alternativeName>
    <alternativeName>
        <fullName evidence="13">Heme chaperone CcmE</fullName>
    </alternativeName>
</protein>
<feature type="binding site" description="axial binding residue" evidence="13 14">
    <location>
        <position position="127"/>
    </location>
    <ligand>
        <name>heme</name>
        <dbReference type="ChEBI" id="CHEBI:30413"/>
    </ligand>
    <ligandPart>
        <name>Fe</name>
        <dbReference type="ChEBI" id="CHEBI:18248"/>
    </ligandPart>
</feature>
<feature type="binding site" description="covalent" evidence="13 14">
    <location>
        <position position="123"/>
    </location>
    <ligand>
        <name>heme</name>
        <dbReference type="ChEBI" id="CHEBI:30413"/>
    </ligand>
</feature>
<dbReference type="InterPro" id="IPR012340">
    <property type="entry name" value="NA-bd_OB-fold"/>
</dbReference>
<organism evidence="15 16">
    <name type="scientific">Alkalisalibacterium limincola</name>
    <dbReference type="NCBI Taxonomy" id="2699169"/>
    <lineage>
        <taxon>Bacteria</taxon>
        <taxon>Pseudomonadati</taxon>
        <taxon>Pseudomonadota</taxon>
        <taxon>Gammaproteobacteria</taxon>
        <taxon>Lysobacterales</taxon>
        <taxon>Lysobacteraceae</taxon>
        <taxon>Alkalisalibacterium</taxon>
    </lineage>
</organism>
<comment type="caution">
    <text evidence="15">The sequence shown here is derived from an EMBL/GenBank/DDBJ whole genome shotgun (WGS) entry which is preliminary data.</text>
</comment>
<evidence type="ECO:0000256" key="2">
    <source>
        <dbReference type="ARBA" id="ARBA00022475"/>
    </source>
</evidence>
<dbReference type="InterPro" id="IPR036127">
    <property type="entry name" value="CcmE-like_sf"/>
</dbReference>
<dbReference type="PANTHER" id="PTHR34128">
    <property type="entry name" value="CYTOCHROME C-TYPE BIOGENESIS PROTEIN CCME HOMOLOG, MITOCHONDRIAL"/>
    <property type="match status" value="1"/>
</dbReference>